<dbReference type="AlphaFoldDB" id="A0A9D4HI22"/>
<reference evidence="1" key="1">
    <citation type="journal article" date="2019" name="bioRxiv">
        <title>The Genome of the Zebra Mussel, Dreissena polymorpha: A Resource for Invasive Species Research.</title>
        <authorList>
            <person name="McCartney M.A."/>
            <person name="Auch B."/>
            <person name="Kono T."/>
            <person name="Mallez S."/>
            <person name="Zhang Y."/>
            <person name="Obille A."/>
            <person name="Becker A."/>
            <person name="Abrahante J.E."/>
            <person name="Garbe J."/>
            <person name="Badalamenti J.P."/>
            <person name="Herman A."/>
            <person name="Mangelson H."/>
            <person name="Liachko I."/>
            <person name="Sullivan S."/>
            <person name="Sone E.D."/>
            <person name="Koren S."/>
            <person name="Silverstein K.A.T."/>
            <person name="Beckman K.B."/>
            <person name="Gohl D.M."/>
        </authorList>
    </citation>
    <scope>NUCLEOTIDE SEQUENCE</scope>
    <source>
        <strain evidence="1">Duluth1</strain>
        <tissue evidence="1">Whole animal</tissue>
    </source>
</reference>
<name>A0A9D4HI22_DREPO</name>
<gene>
    <name evidence="1" type="ORF">DPMN_062799</name>
</gene>
<accession>A0A9D4HI22</accession>
<organism evidence="1 2">
    <name type="scientific">Dreissena polymorpha</name>
    <name type="common">Zebra mussel</name>
    <name type="synonym">Mytilus polymorpha</name>
    <dbReference type="NCBI Taxonomy" id="45954"/>
    <lineage>
        <taxon>Eukaryota</taxon>
        <taxon>Metazoa</taxon>
        <taxon>Spiralia</taxon>
        <taxon>Lophotrochozoa</taxon>
        <taxon>Mollusca</taxon>
        <taxon>Bivalvia</taxon>
        <taxon>Autobranchia</taxon>
        <taxon>Heteroconchia</taxon>
        <taxon>Euheterodonta</taxon>
        <taxon>Imparidentia</taxon>
        <taxon>Neoheterodontei</taxon>
        <taxon>Myida</taxon>
        <taxon>Dreissenoidea</taxon>
        <taxon>Dreissenidae</taxon>
        <taxon>Dreissena</taxon>
    </lineage>
</organism>
<evidence type="ECO:0000313" key="2">
    <source>
        <dbReference type="Proteomes" id="UP000828390"/>
    </source>
</evidence>
<keyword evidence="2" id="KW-1185">Reference proteome</keyword>
<evidence type="ECO:0000313" key="1">
    <source>
        <dbReference type="EMBL" id="KAH3719915.1"/>
    </source>
</evidence>
<reference evidence="1" key="2">
    <citation type="submission" date="2020-11" db="EMBL/GenBank/DDBJ databases">
        <authorList>
            <person name="McCartney M.A."/>
            <person name="Auch B."/>
            <person name="Kono T."/>
            <person name="Mallez S."/>
            <person name="Becker A."/>
            <person name="Gohl D.M."/>
            <person name="Silverstein K.A.T."/>
            <person name="Koren S."/>
            <person name="Bechman K.B."/>
            <person name="Herman A."/>
            <person name="Abrahante J.E."/>
            <person name="Garbe J."/>
        </authorList>
    </citation>
    <scope>NUCLEOTIDE SEQUENCE</scope>
    <source>
        <strain evidence="1">Duluth1</strain>
        <tissue evidence="1">Whole animal</tissue>
    </source>
</reference>
<dbReference type="Proteomes" id="UP000828390">
    <property type="component" value="Unassembled WGS sequence"/>
</dbReference>
<sequence>MSGVPDDQDRQSSIAVTTQVVSLVNGYLNIPINERDIDIAHRLGKFAGRYNLT</sequence>
<protein>
    <submittedName>
        <fullName evidence="1">Uncharacterized protein</fullName>
    </submittedName>
</protein>
<comment type="caution">
    <text evidence="1">The sequence shown here is derived from an EMBL/GenBank/DDBJ whole genome shotgun (WGS) entry which is preliminary data.</text>
</comment>
<dbReference type="EMBL" id="JAIWYP010000013">
    <property type="protein sequence ID" value="KAH3719915.1"/>
    <property type="molecule type" value="Genomic_DNA"/>
</dbReference>
<proteinExistence type="predicted"/>